<dbReference type="HOGENOM" id="CLU_3131613_0_0_9"/>
<proteinExistence type="predicted"/>
<evidence type="ECO:0000313" key="2">
    <source>
        <dbReference type="EMBL" id="EDR99301.1"/>
    </source>
</evidence>
<sequence length="49" mass="5958">MKTDFGTFLKNQPAGGKFPRLIFFFILLYTLHRNMKLKRKRVKDEREKV</sequence>
<dbReference type="Proteomes" id="UP000004935">
    <property type="component" value="Unassembled WGS sequence"/>
</dbReference>
<feature type="transmembrane region" description="Helical" evidence="1">
    <location>
        <begin position="14"/>
        <end position="31"/>
    </location>
</feature>
<accession>B0M9H4</accession>
<keyword evidence="1" id="KW-0472">Membrane</keyword>
<keyword evidence="1" id="KW-0812">Transmembrane</keyword>
<keyword evidence="1" id="KW-1133">Transmembrane helix</keyword>
<dbReference type="AlphaFoldDB" id="B0M9H4"/>
<reference evidence="2" key="2">
    <citation type="submission" date="2013-11" db="EMBL/GenBank/DDBJ databases">
        <title>Draft genome sequence of Anaerostipes caccae (DSM 14662).</title>
        <authorList>
            <person name="Sudarsanam P."/>
            <person name="Ley R."/>
            <person name="Guruge J."/>
            <person name="Turnbaugh P.J."/>
            <person name="Mahowald M."/>
            <person name="Liep D."/>
            <person name="Gordon J."/>
        </authorList>
    </citation>
    <scope>NUCLEOTIDE SEQUENCE</scope>
    <source>
        <strain evidence="2">DSM 14662</strain>
    </source>
</reference>
<keyword evidence="3" id="KW-1185">Reference proteome</keyword>
<gene>
    <name evidence="2" type="ORF">ANACAC_00142</name>
</gene>
<organism evidence="2 3">
    <name type="scientific">Anaerostipes caccae (strain DSM 14662 / CCUG 47493 / JCM 13470 / NCIMB 13811 / L1-92)</name>
    <dbReference type="NCBI Taxonomy" id="411490"/>
    <lineage>
        <taxon>Bacteria</taxon>
        <taxon>Bacillati</taxon>
        <taxon>Bacillota</taxon>
        <taxon>Clostridia</taxon>
        <taxon>Lachnospirales</taxon>
        <taxon>Lachnospiraceae</taxon>
        <taxon>Anaerostipes</taxon>
    </lineage>
</organism>
<evidence type="ECO:0000313" key="3">
    <source>
        <dbReference type="Proteomes" id="UP000004935"/>
    </source>
</evidence>
<protein>
    <submittedName>
        <fullName evidence="2">Uncharacterized protein</fullName>
    </submittedName>
</protein>
<dbReference type="EMBL" id="ABAX03000001">
    <property type="protein sequence ID" value="EDR99301.1"/>
    <property type="molecule type" value="Genomic_DNA"/>
</dbReference>
<reference evidence="2" key="1">
    <citation type="submission" date="2007-11" db="EMBL/GenBank/DDBJ databases">
        <authorList>
            <person name="Fulton L."/>
            <person name="Clifton S."/>
            <person name="Fulton B."/>
            <person name="Xu J."/>
            <person name="Minx P."/>
            <person name="Pepin K.H."/>
            <person name="Johnson M."/>
            <person name="Thiruvilangam P."/>
            <person name="Bhonagiri V."/>
            <person name="Nash W.E."/>
            <person name="Mardis E.R."/>
            <person name="Wilson R.K."/>
        </authorList>
    </citation>
    <scope>NUCLEOTIDE SEQUENCE [LARGE SCALE GENOMIC DNA]</scope>
    <source>
        <strain evidence="2">DSM 14662</strain>
    </source>
</reference>
<name>B0M9H4_ANACD</name>
<comment type="caution">
    <text evidence="2">The sequence shown here is derived from an EMBL/GenBank/DDBJ whole genome shotgun (WGS) entry which is preliminary data.</text>
</comment>
<evidence type="ECO:0000256" key="1">
    <source>
        <dbReference type="SAM" id="Phobius"/>
    </source>
</evidence>